<keyword evidence="6" id="KW-0256">Endoplasmic reticulum</keyword>
<dbReference type="Pfam" id="PF04756">
    <property type="entry name" value="OST3_OST6"/>
    <property type="match status" value="1"/>
</dbReference>
<comment type="subcellular location">
    <subcellularLocation>
        <location evidence="2">Endoplasmic reticulum membrane</location>
        <topology evidence="2">Multi-pass membrane protein</topology>
    </subcellularLocation>
</comment>
<dbReference type="InterPro" id="IPR021149">
    <property type="entry name" value="OligosaccharylTrfase_OST3/OST6"/>
</dbReference>
<keyword evidence="5" id="KW-0732">Signal</keyword>
<keyword evidence="4 9" id="KW-0812">Transmembrane</keyword>
<reference evidence="11" key="1">
    <citation type="submission" date="2016-04" db="EMBL/GenBank/DDBJ databases">
        <title>Comparative genomics of biotechnologically important yeasts.</title>
        <authorList>
            <consortium name="DOE Joint Genome Institute"/>
            <person name="Riley R."/>
            <person name="Haridas S."/>
            <person name="Wolfe K.H."/>
            <person name="Lopes M.R."/>
            <person name="Hittinger C.T."/>
            <person name="Goker M."/>
            <person name="Salamov A."/>
            <person name="Wisecaver J."/>
            <person name="Long T.M."/>
            <person name="Aerts A.L."/>
            <person name="Barry K."/>
            <person name="Choi C."/>
            <person name="Clum A."/>
            <person name="Coughlan A.Y."/>
            <person name="Deshpande S."/>
            <person name="Douglass A.P."/>
            <person name="Hanson S.J."/>
            <person name="Klenk H.-P."/>
            <person name="Labutti K."/>
            <person name="Lapidus A."/>
            <person name="Lindquist E."/>
            <person name="Lipzen A."/>
            <person name="Meier-Kolthoff J.P."/>
            <person name="Ohm R.A."/>
            <person name="Otillar R.P."/>
            <person name="Pangilinan J."/>
            <person name="Peng Y."/>
            <person name="Rokas A."/>
            <person name="Rosa C.A."/>
            <person name="Scheuner C."/>
            <person name="Sibirny A.A."/>
            <person name="Slot J.C."/>
            <person name="Stielow J.B."/>
            <person name="Sun H."/>
            <person name="Kurtzman C.P."/>
            <person name="Blackwell M."/>
            <person name="Grigoriev I.V."/>
            <person name="Jeffries T.W."/>
        </authorList>
    </citation>
    <scope>NUCLEOTIDE SEQUENCE [LARGE SCALE GENOMIC DNA]</scope>
    <source>
        <strain evidence="11">NRRL YB-2248</strain>
    </source>
</reference>
<dbReference type="PANTHER" id="PTHR12692:SF0">
    <property type="entry name" value="GH11935P"/>
    <property type="match status" value="1"/>
</dbReference>
<dbReference type="InterPro" id="IPR036249">
    <property type="entry name" value="Thioredoxin-like_sf"/>
</dbReference>
<evidence type="ECO:0000256" key="2">
    <source>
        <dbReference type="ARBA" id="ARBA00004477"/>
    </source>
</evidence>
<evidence type="ECO:0000256" key="4">
    <source>
        <dbReference type="ARBA" id="ARBA00022692"/>
    </source>
</evidence>
<comment type="function">
    <text evidence="1">Subunit of the oligosaccharyl transferase (OST) complex that catalyzes the initial transfer of a defined glycan (Glc(3)Man(9)GlcNAc(2) in eukaryotes) from the lipid carrier dolichol-pyrophosphate to an asparagine residue within an Asn-X-Ser/Thr consensus motif in nascent polypeptide chains, the first step in protein N-glycosylation. N-glycosylation occurs cotranslationally and the complex associates with the Sec61 complex at the channel-forming translocon complex that mediates protein translocation across the endoplasmic reticulum (ER). All subunits are required for a maximal enzyme activity.</text>
</comment>
<evidence type="ECO:0000256" key="9">
    <source>
        <dbReference type="SAM" id="Phobius"/>
    </source>
</evidence>
<dbReference type="PANTHER" id="PTHR12692">
    <property type="entry name" value="DOLICHYL-DIPHOSPHOOLIGOSACCHARIDE--PROTEIN GLYCOSYLTRANSFERASE-RELATED"/>
    <property type="match status" value="1"/>
</dbReference>
<evidence type="ECO:0000256" key="7">
    <source>
        <dbReference type="ARBA" id="ARBA00022989"/>
    </source>
</evidence>
<accession>A0A1E4T9H8</accession>
<proteinExistence type="inferred from homology"/>
<dbReference type="GO" id="GO:0018279">
    <property type="term" value="P:protein N-linked glycosylation via asparagine"/>
    <property type="evidence" value="ECO:0007669"/>
    <property type="project" value="TreeGrafter"/>
</dbReference>
<dbReference type="Proteomes" id="UP000094801">
    <property type="component" value="Unassembled WGS sequence"/>
</dbReference>
<evidence type="ECO:0000256" key="3">
    <source>
        <dbReference type="ARBA" id="ARBA00009561"/>
    </source>
</evidence>
<keyword evidence="8 9" id="KW-0472">Membrane</keyword>
<name>A0A1E4T9H8_9ASCO</name>
<gene>
    <name evidence="10" type="ORF">CANARDRAFT_193130</name>
</gene>
<keyword evidence="11" id="KW-1185">Reference proteome</keyword>
<organism evidence="10 11">
    <name type="scientific">[Candida] arabinofermentans NRRL YB-2248</name>
    <dbReference type="NCBI Taxonomy" id="983967"/>
    <lineage>
        <taxon>Eukaryota</taxon>
        <taxon>Fungi</taxon>
        <taxon>Dikarya</taxon>
        <taxon>Ascomycota</taxon>
        <taxon>Saccharomycotina</taxon>
        <taxon>Pichiomycetes</taxon>
        <taxon>Pichiales</taxon>
        <taxon>Pichiaceae</taxon>
        <taxon>Ogataea</taxon>
        <taxon>Ogataea/Candida clade</taxon>
    </lineage>
</organism>
<evidence type="ECO:0000256" key="5">
    <source>
        <dbReference type="ARBA" id="ARBA00022729"/>
    </source>
</evidence>
<protein>
    <recommendedName>
        <fullName evidence="12">Magnesium transporter protein 1</fullName>
    </recommendedName>
</protein>
<dbReference type="AlphaFoldDB" id="A0A1E4T9H8"/>
<keyword evidence="7 9" id="KW-1133">Transmembrane helix</keyword>
<feature type="transmembrane region" description="Helical" evidence="9">
    <location>
        <begin position="261"/>
        <end position="278"/>
    </location>
</feature>
<dbReference type="OrthoDB" id="67566at2759"/>
<dbReference type="SUPFAM" id="SSF52833">
    <property type="entry name" value="Thioredoxin-like"/>
    <property type="match status" value="1"/>
</dbReference>
<evidence type="ECO:0000313" key="10">
    <source>
        <dbReference type="EMBL" id="ODV88308.1"/>
    </source>
</evidence>
<dbReference type="EMBL" id="KV453847">
    <property type="protein sequence ID" value="ODV88308.1"/>
    <property type="molecule type" value="Genomic_DNA"/>
</dbReference>
<dbReference type="GO" id="GO:0008250">
    <property type="term" value="C:oligosaccharyltransferase complex"/>
    <property type="evidence" value="ECO:0007669"/>
    <property type="project" value="TreeGrafter"/>
</dbReference>
<evidence type="ECO:0000256" key="1">
    <source>
        <dbReference type="ARBA" id="ARBA00002791"/>
    </source>
</evidence>
<sequence>MASHSKQQALQINDKNYKELINNEDFSLVLLLTASNPQIGCVLCTEFMPLYNHFAASYYENLSKQGSDQKVILAVADFIDSRKYFTELQLNNVPKVYYYAPTAAKQMVPNSEFEFVASDPYRQLVTWVVAATKLSPELFKLVEKRDYSNIALNILIVVGALGVMYKGQKKIVKMIYNQRGWQGFSIIFVILFTCGYMFNVIRGTQYIKTNKDGTNEYFIPGHQAQLGVETQIVSAIYGGCTLAFILLTDKLNSMKNKRNKNLVTILMSVIIFLLYSFLVSCFQEKKIGYPFWLLKF</sequence>
<evidence type="ECO:0008006" key="12">
    <source>
        <dbReference type="Google" id="ProtNLM"/>
    </source>
</evidence>
<dbReference type="Gene3D" id="3.40.30.10">
    <property type="entry name" value="Glutaredoxin"/>
    <property type="match status" value="1"/>
</dbReference>
<evidence type="ECO:0000256" key="6">
    <source>
        <dbReference type="ARBA" id="ARBA00022824"/>
    </source>
</evidence>
<evidence type="ECO:0000313" key="11">
    <source>
        <dbReference type="Proteomes" id="UP000094801"/>
    </source>
</evidence>
<dbReference type="STRING" id="983967.A0A1E4T9H8"/>
<feature type="transmembrane region" description="Helical" evidence="9">
    <location>
        <begin position="150"/>
        <end position="168"/>
    </location>
</feature>
<feature type="transmembrane region" description="Helical" evidence="9">
    <location>
        <begin position="180"/>
        <end position="201"/>
    </location>
</feature>
<evidence type="ECO:0000256" key="8">
    <source>
        <dbReference type="ARBA" id="ARBA00023136"/>
    </source>
</evidence>
<comment type="similarity">
    <text evidence="3">Belongs to the OST3/OST6 family.</text>
</comment>